<comment type="cofactor">
    <cofactor evidence="20">
        <name>Ca(2+)</name>
        <dbReference type="ChEBI" id="CHEBI:29108"/>
    </cofactor>
    <text evidence="20">Binds 1 Ca(2+) ion per monomer. In the dimeric form the Ca(2+) is bound by different amino acids with binding of each Ca(2+) shared with ligands coming from each monomer. The Ca(2+) ion may have a role in catalysis.</text>
</comment>
<evidence type="ECO:0000313" key="22">
    <source>
        <dbReference type="Proteomes" id="UP000316471"/>
    </source>
</evidence>
<dbReference type="SUPFAM" id="SSF56931">
    <property type="entry name" value="Outer membrane phospholipase A (OMPLA)"/>
    <property type="match status" value="1"/>
</dbReference>
<evidence type="ECO:0000256" key="17">
    <source>
        <dbReference type="ARBA" id="ARBA00023237"/>
    </source>
</evidence>
<feature type="binding site" description="in dimeric form" evidence="19">
    <location>
        <position position="237"/>
    </location>
    <ligand>
        <name>Ca(2+)</name>
        <dbReference type="ChEBI" id="CHEBI:29108"/>
        <label>1</label>
    </ligand>
</feature>
<feature type="binding site" description="in dimeric form" evidence="19">
    <location>
        <position position="283"/>
    </location>
    <ligand>
        <name>Ca(2+)</name>
        <dbReference type="ChEBI" id="CHEBI:29108"/>
        <label>1</label>
    </ligand>
</feature>
<dbReference type="InterPro" id="IPR003187">
    <property type="entry name" value="PLipase_A1"/>
</dbReference>
<keyword evidence="13 19" id="KW-0106">Calcium</keyword>
<keyword evidence="17 20" id="KW-0998">Cell outer membrane</keyword>
<keyword evidence="8" id="KW-1134">Transmembrane beta strand</keyword>
<dbReference type="PANTHER" id="PTHR40457:SF1">
    <property type="entry name" value="PHOSPHOLIPASE A1"/>
    <property type="match status" value="1"/>
</dbReference>
<evidence type="ECO:0000256" key="9">
    <source>
        <dbReference type="ARBA" id="ARBA00022692"/>
    </source>
</evidence>
<keyword evidence="14 20" id="KW-0442">Lipid degradation</keyword>
<evidence type="ECO:0000256" key="10">
    <source>
        <dbReference type="ARBA" id="ARBA00022723"/>
    </source>
</evidence>
<dbReference type="EC" id="3.1.1.32" evidence="5 20"/>
<dbReference type="CDD" id="cd00541">
    <property type="entry name" value="OMPLA"/>
    <property type="match status" value="1"/>
</dbReference>
<dbReference type="Gene3D" id="2.40.230.10">
    <property type="entry name" value="Phospholipase A1"/>
    <property type="match status" value="1"/>
</dbReference>
<evidence type="ECO:0000313" key="21">
    <source>
        <dbReference type="EMBL" id="TWI12089.1"/>
    </source>
</evidence>
<feature type="active site" description="Proton acceptor" evidence="18">
    <location>
        <position position="273"/>
    </location>
</feature>
<keyword evidence="9" id="KW-0812">Transmembrane</keyword>
<dbReference type="GO" id="GO:0005509">
    <property type="term" value="F:calcium ion binding"/>
    <property type="evidence" value="ECO:0007669"/>
    <property type="project" value="TreeGrafter"/>
</dbReference>
<dbReference type="GO" id="GO:0009279">
    <property type="term" value="C:cell outer membrane"/>
    <property type="evidence" value="ECO:0007669"/>
    <property type="project" value="UniProtKB-SubCell"/>
</dbReference>
<evidence type="ECO:0000256" key="8">
    <source>
        <dbReference type="ARBA" id="ARBA00022452"/>
    </source>
</evidence>
<protein>
    <recommendedName>
        <fullName evidence="7 20">Phospholipase A1</fullName>
        <ecNumber evidence="5 20">3.1.1.32</ecNumber>
        <ecNumber evidence="6 20">3.1.1.4</ecNumber>
    </recommendedName>
    <alternativeName>
        <fullName evidence="20">Phosphatidylcholine 1-acylhydrolase</fullName>
    </alternativeName>
</protein>
<dbReference type="PRINTS" id="PR01486">
    <property type="entry name" value="PHPHLIPASEA1"/>
</dbReference>
<accession>A0A562LWR7</accession>
<evidence type="ECO:0000256" key="19">
    <source>
        <dbReference type="PIRSR" id="PIRSR603187-2"/>
    </source>
</evidence>
<evidence type="ECO:0000256" key="6">
    <source>
        <dbReference type="ARBA" id="ARBA00013278"/>
    </source>
</evidence>
<evidence type="ECO:0000256" key="3">
    <source>
        <dbReference type="ARBA" id="ARBA00010525"/>
    </source>
</evidence>
<dbReference type="Pfam" id="PF02253">
    <property type="entry name" value="PLA1"/>
    <property type="match status" value="1"/>
</dbReference>
<evidence type="ECO:0000256" key="15">
    <source>
        <dbReference type="ARBA" id="ARBA00023098"/>
    </source>
</evidence>
<feature type="signal peptide" evidence="20">
    <location>
        <begin position="1"/>
        <end position="37"/>
    </location>
</feature>
<evidence type="ECO:0000256" key="2">
    <source>
        <dbReference type="ARBA" id="ARBA00001604"/>
    </source>
</evidence>
<dbReference type="Proteomes" id="UP000316471">
    <property type="component" value="Unassembled WGS sequence"/>
</dbReference>
<dbReference type="PANTHER" id="PTHR40457">
    <property type="entry name" value="PHOSPHOLIPASE A1"/>
    <property type="match status" value="1"/>
</dbReference>
<evidence type="ECO:0000256" key="20">
    <source>
        <dbReference type="RuleBase" id="RU366027"/>
    </source>
</evidence>
<evidence type="ECO:0000256" key="4">
    <source>
        <dbReference type="ARBA" id="ARBA00011702"/>
    </source>
</evidence>
<feature type="chain" id="PRO_5022251506" description="Phospholipase A1" evidence="20">
    <location>
        <begin position="38"/>
        <end position="406"/>
    </location>
</feature>
<comment type="subunit">
    <text evidence="4 20">Homodimer; dimerization is reversible, and the dimeric form is the active one.</text>
</comment>
<dbReference type="EC" id="3.1.1.4" evidence="6 20"/>
<evidence type="ECO:0000256" key="13">
    <source>
        <dbReference type="ARBA" id="ARBA00022837"/>
    </source>
</evidence>
<comment type="similarity">
    <text evidence="3 20">Belongs to the phospholipase A1 family.</text>
</comment>
<sequence length="406" mass="45281">MGRVESILTSRRFRVPTRPCGRSLAIAMLLAPAVAVAAEPSPVTPVPERSPAACAPIQSDAERLKCYDVAVGRGQTTPTAADRAAAEALLTKQRIAEYDRVELEAAGVPAARRVLGELFRSEHDSVFDQRIANAGMGSMLDGRWELAKGSKLGLFNLRAYKPVYLLPVFWTSDPNRQPSASDTGGGTGEPLPLDNTEAKFQLSFKTKIAENLFGDNGDLWTAYTQSSRWQVYNGDESRPFRETNYEPEVMLVFRNNYSLLGWRGRMLALGINHQSNGRADPVSRSWNRVILNIGLDRDDWALTVRPWWRIPEGSREDENPGIEDYVGRADATLVRRWNGHEFAVMARHSLRTGGHSLGAVQLDWGFPITRSFRGHVQVFDGYGESLLDYNHRATYVGLGISLLEWY</sequence>
<comment type="catalytic activity">
    <reaction evidence="1 20">
        <text>a 1,2-diacyl-sn-glycero-3-phosphocholine + H2O = a 2-acyl-sn-glycero-3-phosphocholine + a fatty acid + H(+)</text>
        <dbReference type="Rhea" id="RHEA:18689"/>
        <dbReference type="ChEBI" id="CHEBI:15377"/>
        <dbReference type="ChEBI" id="CHEBI:15378"/>
        <dbReference type="ChEBI" id="CHEBI:28868"/>
        <dbReference type="ChEBI" id="CHEBI:57643"/>
        <dbReference type="ChEBI" id="CHEBI:57875"/>
        <dbReference type="EC" id="3.1.1.32"/>
    </reaction>
</comment>
<dbReference type="GO" id="GO:0004623">
    <property type="term" value="F:phospholipase A2 activity"/>
    <property type="evidence" value="ECO:0007669"/>
    <property type="project" value="UniProtKB-EC"/>
</dbReference>
<evidence type="ECO:0000256" key="14">
    <source>
        <dbReference type="ARBA" id="ARBA00022963"/>
    </source>
</evidence>
<evidence type="ECO:0000256" key="11">
    <source>
        <dbReference type="ARBA" id="ARBA00022729"/>
    </source>
</evidence>
<keyword evidence="22" id="KW-1185">Reference proteome</keyword>
<feature type="binding site" description="in dimeric form" evidence="19">
    <location>
        <position position="278"/>
    </location>
    <ligand>
        <name>Ca(2+)</name>
        <dbReference type="ChEBI" id="CHEBI:29108"/>
        <label>1</label>
    </ligand>
</feature>
<keyword evidence="10 19" id="KW-0479">Metal-binding</keyword>
<keyword evidence="11 20" id="KW-0732">Signal</keyword>
<reference evidence="21 22" key="1">
    <citation type="journal article" date="2015" name="Stand. Genomic Sci.">
        <title>Genomic Encyclopedia of Bacterial and Archaeal Type Strains, Phase III: the genomes of soil and plant-associated and newly described type strains.</title>
        <authorList>
            <person name="Whitman W.B."/>
            <person name="Woyke T."/>
            <person name="Klenk H.P."/>
            <person name="Zhou Y."/>
            <person name="Lilburn T.G."/>
            <person name="Beck B.J."/>
            <person name="De Vos P."/>
            <person name="Vandamme P."/>
            <person name="Eisen J.A."/>
            <person name="Garrity G."/>
            <person name="Hugenholtz P."/>
            <person name="Kyrpides N.C."/>
        </authorList>
    </citation>
    <scope>NUCLEOTIDE SEQUENCE [LARGE SCALE GENOMIC DNA]</scope>
    <source>
        <strain evidence="21 22">CGMCC 1.10136</strain>
    </source>
</reference>
<keyword evidence="16" id="KW-0472">Membrane</keyword>
<evidence type="ECO:0000256" key="12">
    <source>
        <dbReference type="ARBA" id="ARBA00022801"/>
    </source>
</evidence>
<evidence type="ECO:0000256" key="16">
    <source>
        <dbReference type="ARBA" id="ARBA00023136"/>
    </source>
</evidence>
<comment type="function">
    <text evidence="20">Hydrolysis of phosphatidylcholine with phospholipase A2 (EC 3.1.1.4) and phospholipase A1 (EC 3.1.1.32) activities.</text>
</comment>
<evidence type="ECO:0000256" key="7">
    <source>
        <dbReference type="ARBA" id="ARBA00021726"/>
    </source>
</evidence>
<evidence type="ECO:0000256" key="18">
    <source>
        <dbReference type="PIRSR" id="PIRSR603187-1"/>
    </source>
</evidence>
<gene>
    <name evidence="21" type="ORF">IP93_01370</name>
</gene>
<dbReference type="GO" id="GO:0008970">
    <property type="term" value="F:phospholipase A1 activity"/>
    <property type="evidence" value="ECO:0007669"/>
    <property type="project" value="UniProtKB-EC"/>
</dbReference>
<dbReference type="AlphaFoldDB" id="A0A562LWR7"/>
<keyword evidence="15 20" id="KW-0443">Lipid metabolism</keyword>
<dbReference type="EMBL" id="VLKP01000004">
    <property type="protein sequence ID" value="TWI12089.1"/>
    <property type="molecule type" value="Genomic_DNA"/>
</dbReference>
<evidence type="ECO:0000256" key="1">
    <source>
        <dbReference type="ARBA" id="ARBA00000111"/>
    </source>
</evidence>
<comment type="caution">
    <text evidence="21">The sequence shown here is derived from an EMBL/GenBank/DDBJ whole genome shotgun (WGS) entry which is preliminary data.</text>
</comment>
<dbReference type="InterPro" id="IPR036541">
    <property type="entry name" value="PLipase_A1_sf"/>
</dbReference>
<comment type="catalytic activity">
    <reaction evidence="2 20">
        <text>a 1,2-diacyl-sn-glycero-3-phosphocholine + H2O = a 1-acyl-sn-glycero-3-phosphocholine + a fatty acid + H(+)</text>
        <dbReference type="Rhea" id="RHEA:15801"/>
        <dbReference type="ChEBI" id="CHEBI:15377"/>
        <dbReference type="ChEBI" id="CHEBI:15378"/>
        <dbReference type="ChEBI" id="CHEBI:28868"/>
        <dbReference type="ChEBI" id="CHEBI:57643"/>
        <dbReference type="ChEBI" id="CHEBI:58168"/>
        <dbReference type="EC" id="3.1.1.4"/>
    </reaction>
</comment>
<evidence type="ECO:0000256" key="5">
    <source>
        <dbReference type="ARBA" id="ARBA00013179"/>
    </source>
</evidence>
<organism evidence="21 22">
    <name type="scientific">Aerolutibacter ruishenii</name>
    <dbReference type="NCBI Taxonomy" id="686800"/>
    <lineage>
        <taxon>Bacteria</taxon>
        <taxon>Pseudomonadati</taxon>
        <taxon>Pseudomonadota</taxon>
        <taxon>Gammaproteobacteria</taxon>
        <taxon>Lysobacterales</taxon>
        <taxon>Lysobacteraceae</taxon>
        <taxon>Aerolutibacter</taxon>
    </lineage>
</organism>
<comment type="subcellular location">
    <subcellularLocation>
        <location evidence="20">Cell outer membrane</location>
        <topology evidence="20">Multi-pass membrane protein</topology>
    </subcellularLocation>
    <text evidence="20">One of the very few enzymes located there.</text>
</comment>
<proteinExistence type="inferred from homology"/>
<keyword evidence="12 20" id="KW-0378">Hydrolase</keyword>
<dbReference type="GO" id="GO:0016042">
    <property type="term" value="P:lipid catabolic process"/>
    <property type="evidence" value="ECO:0007669"/>
    <property type="project" value="UniProtKB-KW"/>
</dbReference>
<feature type="active site" description="Nucleophile" evidence="18">
    <location>
        <position position="275"/>
    </location>
</feature>
<name>A0A562LWR7_9GAMM</name>